<sequence>MSDEPDHVPTSDEEWRERLSDEEYRILREAGTETPFSGEYVDHKVDGSYACAGCGAELFDSETKFDSGCGWPSFYDADDDRIETRTDTSHGMRRTEVVCANCGGHLGHVFEDGPEPTGKRYCINSVALEFDE</sequence>
<dbReference type="PROSITE" id="PS51790">
    <property type="entry name" value="MSRB"/>
    <property type="match status" value="1"/>
</dbReference>
<dbReference type="Proteomes" id="UP000292704">
    <property type="component" value="Unassembled WGS sequence"/>
</dbReference>
<dbReference type="EC" id="1.8.4.12" evidence="2"/>
<keyword evidence="3" id="KW-0479">Metal-binding</keyword>
<comment type="cofactor">
    <cofactor evidence="1">
        <name>Zn(2+)</name>
        <dbReference type="ChEBI" id="CHEBI:29105"/>
    </cofactor>
</comment>
<dbReference type="FunFam" id="2.170.150.20:FF:000009">
    <property type="entry name" value="Peptide-methionine (R)-S-oxide reductase"/>
    <property type="match status" value="1"/>
</dbReference>
<dbReference type="PANTHER" id="PTHR10173:SF52">
    <property type="entry name" value="METHIONINE-R-SULFOXIDE REDUCTASE B1"/>
    <property type="match status" value="1"/>
</dbReference>
<dbReference type="STRING" id="222984.GCA_000731985_01759"/>
<protein>
    <recommendedName>
        <fullName evidence="2">peptide-methionine (R)-S-oxide reductase</fullName>
        <ecNumber evidence="2">1.8.4.12</ecNumber>
    </recommendedName>
</protein>
<dbReference type="InterPro" id="IPR002579">
    <property type="entry name" value="Met_Sox_Rdtase_MsrB_dom"/>
</dbReference>
<evidence type="ECO:0000313" key="8">
    <source>
        <dbReference type="EMBL" id="RZH67110.1"/>
    </source>
</evidence>
<dbReference type="GO" id="GO:0006979">
    <property type="term" value="P:response to oxidative stress"/>
    <property type="evidence" value="ECO:0007669"/>
    <property type="project" value="InterPro"/>
</dbReference>
<name>A0A482XXB9_9EURY</name>
<dbReference type="PANTHER" id="PTHR10173">
    <property type="entry name" value="METHIONINE SULFOXIDE REDUCTASE"/>
    <property type="match status" value="1"/>
</dbReference>
<comment type="caution">
    <text evidence="8">The sequence shown here is derived from an EMBL/GenBank/DDBJ whole genome shotgun (WGS) entry which is preliminary data.</text>
</comment>
<dbReference type="RefSeq" id="WP_130171351.1">
    <property type="nucleotide sequence ID" value="NZ_SHMR01000007.1"/>
</dbReference>
<evidence type="ECO:0000256" key="6">
    <source>
        <dbReference type="ARBA" id="ARBA00048488"/>
    </source>
</evidence>
<gene>
    <name evidence="8" type="primary">msrB</name>
    <name evidence="8" type="ORF">ELS17_15210</name>
</gene>
<evidence type="ECO:0000259" key="7">
    <source>
        <dbReference type="PROSITE" id="PS51790"/>
    </source>
</evidence>
<evidence type="ECO:0000256" key="2">
    <source>
        <dbReference type="ARBA" id="ARBA00012499"/>
    </source>
</evidence>
<comment type="catalytic activity">
    <reaction evidence="6">
        <text>L-methionyl-[protein] + [thioredoxin]-disulfide + H2O = L-methionyl-(R)-S-oxide-[protein] + [thioredoxin]-dithiol</text>
        <dbReference type="Rhea" id="RHEA:24164"/>
        <dbReference type="Rhea" id="RHEA-COMP:10698"/>
        <dbReference type="Rhea" id="RHEA-COMP:10700"/>
        <dbReference type="Rhea" id="RHEA-COMP:12313"/>
        <dbReference type="Rhea" id="RHEA-COMP:12314"/>
        <dbReference type="ChEBI" id="CHEBI:15377"/>
        <dbReference type="ChEBI" id="CHEBI:16044"/>
        <dbReference type="ChEBI" id="CHEBI:29950"/>
        <dbReference type="ChEBI" id="CHEBI:45764"/>
        <dbReference type="ChEBI" id="CHEBI:50058"/>
        <dbReference type="EC" id="1.8.4.12"/>
    </reaction>
</comment>
<evidence type="ECO:0000256" key="1">
    <source>
        <dbReference type="ARBA" id="ARBA00001947"/>
    </source>
</evidence>
<evidence type="ECO:0000256" key="4">
    <source>
        <dbReference type="ARBA" id="ARBA00022833"/>
    </source>
</evidence>
<accession>A0A482XXB9</accession>
<dbReference type="GO" id="GO:0005737">
    <property type="term" value="C:cytoplasm"/>
    <property type="evidence" value="ECO:0007669"/>
    <property type="project" value="TreeGrafter"/>
</dbReference>
<evidence type="ECO:0000313" key="9">
    <source>
        <dbReference type="Proteomes" id="UP000292704"/>
    </source>
</evidence>
<dbReference type="GO" id="GO:0046872">
    <property type="term" value="F:metal ion binding"/>
    <property type="evidence" value="ECO:0007669"/>
    <property type="project" value="UniProtKB-KW"/>
</dbReference>
<proteinExistence type="predicted"/>
<dbReference type="Pfam" id="PF01641">
    <property type="entry name" value="SelR"/>
    <property type="match status" value="1"/>
</dbReference>
<reference evidence="8 9" key="1">
    <citation type="submission" date="2019-02" db="EMBL/GenBank/DDBJ databases">
        <title>Genome analysis provides insights into bioremediation potentialities and Haloocin production by Natrinema altunense strain 4.1R isolated from Chott Douz in Tunisian desert.</title>
        <authorList>
            <person name="Najjari A."/>
            <person name="Youssef N."/>
            <person name="Ben Dhia O."/>
            <person name="Ferjani R."/>
            <person name="El Hidri D."/>
            <person name="Ouzari H.I."/>
            <person name="Cherif A."/>
        </authorList>
    </citation>
    <scope>NUCLEOTIDE SEQUENCE [LARGE SCALE GENOMIC DNA]</scope>
    <source>
        <strain evidence="8 9">4.1R</strain>
    </source>
</reference>
<dbReference type="GO" id="GO:0030091">
    <property type="term" value="P:protein repair"/>
    <property type="evidence" value="ECO:0007669"/>
    <property type="project" value="InterPro"/>
</dbReference>
<feature type="domain" description="MsrB" evidence="7">
    <location>
        <begin position="12"/>
        <end position="132"/>
    </location>
</feature>
<evidence type="ECO:0000256" key="5">
    <source>
        <dbReference type="ARBA" id="ARBA00023002"/>
    </source>
</evidence>
<dbReference type="OrthoDB" id="5961at2157"/>
<dbReference type="InterPro" id="IPR011057">
    <property type="entry name" value="Mss4-like_sf"/>
</dbReference>
<dbReference type="AlphaFoldDB" id="A0A482XXB9"/>
<dbReference type="GO" id="GO:0033743">
    <property type="term" value="F:peptide-methionine (R)-S-oxide reductase activity"/>
    <property type="evidence" value="ECO:0007669"/>
    <property type="project" value="UniProtKB-EC"/>
</dbReference>
<evidence type="ECO:0000256" key="3">
    <source>
        <dbReference type="ARBA" id="ARBA00022723"/>
    </source>
</evidence>
<keyword evidence="5 8" id="KW-0560">Oxidoreductase</keyword>
<organism evidence="8 9">
    <name type="scientific">Natrinema altunense</name>
    <dbReference type="NCBI Taxonomy" id="222984"/>
    <lineage>
        <taxon>Archaea</taxon>
        <taxon>Methanobacteriati</taxon>
        <taxon>Methanobacteriota</taxon>
        <taxon>Stenosarchaea group</taxon>
        <taxon>Halobacteria</taxon>
        <taxon>Halobacteriales</taxon>
        <taxon>Natrialbaceae</taxon>
        <taxon>Natrinema</taxon>
    </lineage>
</organism>
<dbReference type="Gene3D" id="2.170.150.20">
    <property type="entry name" value="Peptide methionine sulfoxide reductase"/>
    <property type="match status" value="1"/>
</dbReference>
<dbReference type="EMBL" id="SHMR01000007">
    <property type="protein sequence ID" value="RZH67110.1"/>
    <property type="molecule type" value="Genomic_DNA"/>
</dbReference>
<keyword evidence="4" id="KW-0862">Zinc</keyword>
<dbReference type="NCBIfam" id="TIGR00357">
    <property type="entry name" value="peptide-methionine (R)-S-oxide reductase MsrB"/>
    <property type="match status" value="1"/>
</dbReference>
<dbReference type="InterPro" id="IPR028427">
    <property type="entry name" value="Met_Sox_Rdtase_MsrB"/>
</dbReference>
<dbReference type="SUPFAM" id="SSF51316">
    <property type="entry name" value="Mss4-like"/>
    <property type="match status" value="1"/>
</dbReference>